<dbReference type="CDD" id="cd00093">
    <property type="entry name" value="HTH_XRE"/>
    <property type="match status" value="1"/>
</dbReference>
<protein>
    <submittedName>
        <fullName evidence="1">Transcriptional regulator, XRE family</fullName>
    </submittedName>
</protein>
<dbReference type="GO" id="GO:0003677">
    <property type="term" value="F:DNA binding"/>
    <property type="evidence" value="ECO:0007669"/>
    <property type="project" value="InterPro"/>
</dbReference>
<dbReference type="AlphaFoldDB" id="T1D6I0"/>
<comment type="caution">
    <text evidence="1">The sequence shown here is derived from an EMBL/GenBank/DDBJ whole genome shotgun (WGS) entry which is preliminary data.</text>
</comment>
<organism evidence="1">
    <name type="scientific">mine drainage metagenome</name>
    <dbReference type="NCBI Taxonomy" id="410659"/>
    <lineage>
        <taxon>unclassified sequences</taxon>
        <taxon>metagenomes</taxon>
        <taxon>ecological metagenomes</taxon>
    </lineage>
</organism>
<dbReference type="InterPro" id="IPR001387">
    <property type="entry name" value="Cro/C1-type_HTH"/>
</dbReference>
<reference evidence="1" key="1">
    <citation type="submission" date="2013-08" db="EMBL/GenBank/DDBJ databases">
        <authorList>
            <person name="Mendez C."/>
            <person name="Richter M."/>
            <person name="Ferrer M."/>
            <person name="Sanchez J."/>
        </authorList>
    </citation>
    <scope>NUCLEOTIDE SEQUENCE</scope>
</reference>
<evidence type="ECO:0000313" key="1">
    <source>
        <dbReference type="EMBL" id="EQD77029.1"/>
    </source>
</evidence>
<gene>
    <name evidence="1" type="ORF">B1B_01298</name>
</gene>
<dbReference type="EMBL" id="AUZY01000902">
    <property type="protein sequence ID" value="EQD77029.1"/>
    <property type="molecule type" value="Genomic_DNA"/>
</dbReference>
<dbReference type="SUPFAM" id="SSF47413">
    <property type="entry name" value="lambda repressor-like DNA-binding domains"/>
    <property type="match status" value="1"/>
</dbReference>
<proteinExistence type="predicted"/>
<reference evidence="1" key="2">
    <citation type="journal article" date="2014" name="ISME J.">
        <title>Microbial stratification in low pH oxic and suboxic macroscopic growths along an acid mine drainage.</title>
        <authorList>
            <person name="Mendez-Garcia C."/>
            <person name="Mesa V."/>
            <person name="Sprenger R.R."/>
            <person name="Richter M."/>
            <person name="Diez M.S."/>
            <person name="Solano J."/>
            <person name="Bargiela R."/>
            <person name="Golyshina O.V."/>
            <person name="Manteca A."/>
            <person name="Ramos J.L."/>
            <person name="Gallego J.R."/>
            <person name="Llorente I."/>
            <person name="Martins Dos Santos V.A."/>
            <person name="Jensen O.N."/>
            <person name="Pelaez A.I."/>
            <person name="Sanchez J."/>
            <person name="Ferrer M."/>
        </authorList>
    </citation>
    <scope>NUCLEOTIDE SEQUENCE</scope>
</reference>
<dbReference type="Gene3D" id="1.10.260.40">
    <property type="entry name" value="lambda repressor-like DNA-binding domains"/>
    <property type="match status" value="1"/>
</dbReference>
<sequence>MEATMATKSHQNPVYSRVDSAAQLGRLVREHRKGLHRVTVAQTASVSGVGPRFISELERGKSTAEIGKALHVIQQLGLDIWVIPRGVTPGAPATVHAEHTIGPGQ</sequence>
<name>T1D6I0_9ZZZZ</name>
<dbReference type="InterPro" id="IPR010982">
    <property type="entry name" value="Lambda_DNA-bd_dom_sf"/>
</dbReference>
<accession>T1D6I0</accession>